<organism evidence="2 3">
    <name type="scientific">Austropuccinia psidii MF-1</name>
    <dbReference type="NCBI Taxonomy" id="1389203"/>
    <lineage>
        <taxon>Eukaryota</taxon>
        <taxon>Fungi</taxon>
        <taxon>Dikarya</taxon>
        <taxon>Basidiomycota</taxon>
        <taxon>Pucciniomycotina</taxon>
        <taxon>Pucciniomycetes</taxon>
        <taxon>Pucciniales</taxon>
        <taxon>Sphaerophragmiaceae</taxon>
        <taxon>Austropuccinia</taxon>
    </lineage>
</organism>
<feature type="region of interest" description="Disordered" evidence="1">
    <location>
        <begin position="46"/>
        <end position="79"/>
    </location>
</feature>
<dbReference type="Proteomes" id="UP000765509">
    <property type="component" value="Unassembled WGS sequence"/>
</dbReference>
<feature type="compositionally biased region" description="Low complexity" evidence="1">
    <location>
        <begin position="245"/>
        <end position="254"/>
    </location>
</feature>
<dbReference type="AlphaFoldDB" id="A0A9Q3HCJ7"/>
<gene>
    <name evidence="2" type="ORF">O181_040108</name>
</gene>
<feature type="compositionally biased region" description="Polar residues" evidence="1">
    <location>
        <begin position="255"/>
        <end position="266"/>
    </location>
</feature>
<reference evidence="2" key="1">
    <citation type="submission" date="2021-03" db="EMBL/GenBank/DDBJ databases">
        <title>Draft genome sequence of rust myrtle Austropuccinia psidii MF-1, a brazilian biotype.</title>
        <authorList>
            <person name="Quecine M.C."/>
            <person name="Pachon D.M.R."/>
            <person name="Bonatelli M.L."/>
            <person name="Correr F.H."/>
            <person name="Franceschini L.M."/>
            <person name="Leite T.F."/>
            <person name="Margarido G.R.A."/>
            <person name="Almeida C.A."/>
            <person name="Ferrarezi J.A."/>
            <person name="Labate C.A."/>
        </authorList>
    </citation>
    <scope>NUCLEOTIDE SEQUENCE</scope>
    <source>
        <strain evidence="2">MF-1</strain>
    </source>
</reference>
<protein>
    <submittedName>
        <fullName evidence="2">Uncharacterized protein</fullName>
    </submittedName>
</protein>
<feature type="region of interest" description="Disordered" evidence="1">
    <location>
        <begin position="245"/>
        <end position="266"/>
    </location>
</feature>
<name>A0A9Q3HCJ7_9BASI</name>
<accession>A0A9Q3HCJ7</accession>
<proteinExistence type="predicted"/>
<evidence type="ECO:0000256" key="1">
    <source>
        <dbReference type="SAM" id="MobiDB-lite"/>
    </source>
</evidence>
<sequence length="330" mass="37683">MSRKPQNSASIQAKPTFISCTGKITVINPVVTSKGRLPKSVDTKFVPGTAKGTLESQGTRQRTEKAFPEPEDLEEDTLDTGVDGKTLREIIPTLPFTFQFNRDLNPEDWKDIDQALQLHQLLKDLFQWSMDNKRFRLASHWVELVASFQKICFKEIPFKNLMVITKGWNPTRNSSIPFRHQKISGQESPFFTIPGSFREKKRIQGQKQDIFQPKEERLRPNDPEAVGLGEKSTKKPEIALNTSKISSTNNSNVTPTQNEHSVFTPESNLNSDSLWLQMSQFAEKTQTKFAEVQESHERMKELTVSMERVVNFLQEGHAQLSKSSEETNRD</sequence>
<keyword evidence="3" id="KW-1185">Reference proteome</keyword>
<comment type="caution">
    <text evidence="2">The sequence shown here is derived from an EMBL/GenBank/DDBJ whole genome shotgun (WGS) entry which is preliminary data.</text>
</comment>
<feature type="compositionally biased region" description="Acidic residues" evidence="1">
    <location>
        <begin position="69"/>
        <end position="78"/>
    </location>
</feature>
<evidence type="ECO:0000313" key="2">
    <source>
        <dbReference type="EMBL" id="MBW0500393.1"/>
    </source>
</evidence>
<dbReference type="EMBL" id="AVOT02015792">
    <property type="protein sequence ID" value="MBW0500393.1"/>
    <property type="molecule type" value="Genomic_DNA"/>
</dbReference>
<evidence type="ECO:0000313" key="3">
    <source>
        <dbReference type="Proteomes" id="UP000765509"/>
    </source>
</evidence>